<proteinExistence type="predicted"/>
<feature type="region of interest" description="Disordered" evidence="1">
    <location>
        <begin position="31"/>
        <end position="192"/>
    </location>
</feature>
<feature type="compositionally biased region" description="Low complexity" evidence="1">
    <location>
        <begin position="258"/>
        <end position="270"/>
    </location>
</feature>
<evidence type="ECO:0000313" key="2">
    <source>
        <dbReference type="EMBL" id="UQY44690.1"/>
    </source>
</evidence>
<accession>A0ABY4RA11</accession>
<dbReference type="InterPro" id="IPR021085">
    <property type="entry name" value="AvrE_T3Es"/>
</dbReference>
<feature type="compositionally biased region" description="Basic and acidic residues" evidence="1">
    <location>
        <begin position="219"/>
        <end position="239"/>
    </location>
</feature>
<dbReference type="Proteomes" id="UP001056635">
    <property type="component" value="Chromosome"/>
</dbReference>
<organism evidence="2 3">
    <name type="scientific">Mixta hanseatica</name>
    <dbReference type="NCBI Taxonomy" id="2872648"/>
    <lineage>
        <taxon>Bacteria</taxon>
        <taxon>Pseudomonadati</taxon>
        <taxon>Pseudomonadota</taxon>
        <taxon>Gammaproteobacteria</taxon>
        <taxon>Enterobacterales</taxon>
        <taxon>Erwiniaceae</taxon>
        <taxon>Mixta</taxon>
    </lineage>
</organism>
<dbReference type="Pfam" id="PF11725">
    <property type="entry name" value="AvrE_T3Es"/>
    <property type="match status" value="1"/>
</dbReference>
<feature type="compositionally biased region" description="Polar residues" evidence="1">
    <location>
        <begin position="1447"/>
        <end position="1461"/>
    </location>
</feature>
<dbReference type="EMBL" id="CP082904">
    <property type="protein sequence ID" value="UQY44690.1"/>
    <property type="molecule type" value="Genomic_DNA"/>
</dbReference>
<feature type="region of interest" description="Disordered" evidence="1">
    <location>
        <begin position="1442"/>
        <end position="1461"/>
    </location>
</feature>
<name>A0ABY4RA11_9GAMM</name>
<feature type="compositionally biased region" description="Polar residues" evidence="1">
    <location>
        <begin position="37"/>
        <end position="60"/>
    </location>
</feature>
<gene>
    <name evidence="2" type="ORF">K6958_03050</name>
</gene>
<evidence type="ECO:0000256" key="1">
    <source>
        <dbReference type="SAM" id="MobiDB-lite"/>
    </source>
</evidence>
<evidence type="ECO:0000313" key="3">
    <source>
        <dbReference type="Proteomes" id="UP001056635"/>
    </source>
</evidence>
<dbReference type="RefSeq" id="WP_249893280.1">
    <property type="nucleotide sequence ID" value="NZ_CP082904.1"/>
</dbReference>
<feature type="region of interest" description="Disordered" evidence="1">
    <location>
        <begin position="217"/>
        <end position="270"/>
    </location>
</feature>
<feature type="compositionally biased region" description="Low complexity" evidence="1">
    <location>
        <begin position="119"/>
        <end position="128"/>
    </location>
</feature>
<keyword evidence="3" id="KW-1185">Reference proteome</keyword>
<reference evidence="2" key="1">
    <citation type="submission" date="2021-09" db="EMBL/GenBank/DDBJ databases">
        <title>First case of bloodstream infection caused by Mixta hanseatica sp. nov., a member of the Erwiniaceae family.</title>
        <authorList>
            <person name="Both A."/>
            <person name="Huang J."/>
            <person name="Wenzel P."/>
            <person name="Aepfelbacher M."/>
            <person name="Rohde H."/>
            <person name="Christner M."/>
            <person name="Hentschke M."/>
        </authorList>
    </citation>
    <scope>NUCLEOTIDE SEQUENCE</scope>
    <source>
        <strain evidence="2">X22927</strain>
    </source>
</reference>
<protein>
    <submittedName>
        <fullName evidence="2">AvrE-family type 3 secretion system effector</fullName>
    </submittedName>
</protein>
<sequence>MAFPPVIAGVATVARAASHVGARAAQPAVTQGAARATQRSSGNLLQGSARAPTSVQQQAGAVSLRRRHSQPETRRAGQNAENNPALRRRHSTGEKEALPVDNWPLNKPPARRHSTHGVPTATPRPAAPARRHTLDGADAGTQKPTLPERRHSVDGAPTAADKSAAPARRHSLDATPQSAVKPPRHNAISSDSLTDWSSNMLQLIDLVAERHANALSAGEKTKLETKQAQRQRLEQDSAEVRQPASASPPSPPPGGSGAPSASASAPLPAAPGTQLNSLSLNAGRLNINASEALQPLLEQTLGKADQRYRWHASGGEHHHVLLDQRGRLLNLQDSPLAFTAVAHSKPAEPGQQPRLDNAGQRIVLHRNGAAQSRPLPDRAVHSMLTGIYSHQGADGAQSEHLRLHENRLHRFDEARQRWEPMHGVDEKTFDKLSRQGNNQLYAIQGDKRLHNLSQQQKSLMFNDKIAAFSADAQGALAVVLKDKETHEQQLQLMRGINAPDWQSPTLKMKQSVNGQPSDFQLSSIALHNNQILAIDTNGKLFSAPRPAKGASEVNFTQDNRHQAMVDAFGEGAQITALHSNGQGQLQAVVKDRLDNEHSCQLDSHGGVTPGWNLSESMVMDYQKGLRRSEPLPHAIVDAGRLGKLALIDGKVHFYDAVSRRWEPTSEKADRLIRGNEGLPLKVENGEVKPLKINQAGNKTSYHNNLFQLTQVKNSIKADLALHGLGKESKTQTIASLGNGRLLALDESGEMRLHQITSGLRRDRQPPQSITKAGLPPTQGLTGEAAKQAQLKDMAVNEHNKLFGLTGGGALFMLDIKDWQGNNGGGWQPVTHLPANLGTLTSLHTDGQGRLMAADAQGNAARLEAGAWQPMDRQQALSEQQNNRSAETFGRLDNAGKSGRIPGTNVTYKREIDLFGSSGNDTFKVNSPFKKRMEAFVLRTSGGGWPRPLKNLGNEIKHGLHGREGLSPLYQAQNDIAMKITAQHNARTQPEAPLEQRLARMNMKSSDPELYQEITDFAEELGHSLMLQSRAVGQHYGVLDDKNQLNTNPKKLKNTHNGHFNTARHRDPQMVNTLHQLINNNPSAHTTPALQVINGMRANRLTLDHLKHNSDKPVRDSSDELGLVKSRLFLDAMTQQHLHSALNIYQRSLHMRDDPATARAALQTRIRKLRDQEWAGDPVKKLTDQGFASIHQVEANYDAIKKMTNAFAKPHHGLNLTARTVFNAQSQTQLIESLEKELKSLNNGESLTFNSNYGAFASSVVLPGSQIMHVAGGRANTDRGYSLAFNRGEEGLTVTVGRNGAGGITPFTAVGHNMLTGHVDPNDVKFGKDGSHTASPVVRLGAAASLNLQRQSQNSVTFSLADNELNAFLNRLASDQLDPLELLDKGNEHKVKNGSTWTVSLDTSAVAQASIGLPMTNNNEKNHPTSARFGGGVAANLNVASASRERNNNGNASSNKQTSSTNRVRFFNQGAAEARFMSPSGVVNRTDQARQPIMAVTGAGVRFSFDNRTKQALSLELTQPHRLAGTHLDKLTESLNKAFTDRATAQLIDSLKDPAADSGKTAKTHDEKLDALLNHFAQHEAQGKVINNAQYGAIRELVKLRQQREALNLHVPLPGGAETQSTYNNLAKIDSNGLLHWIGDMLNHETESNHELSNANRIRSMMQQDAHLSGLIQQMQLSPDTQAVVTLEPKDEVKEQLNTDWLAGRISRGELEARLKTRSNMRIKSVAFTESKSKSDGVSTPQFLLGGGSNVSVAKSRNLGKISFSYGRDQQSPLAWTLEGELAKRSTEQLAPSLQAAQQDGRVVKS</sequence>
<feature type="region of interest" description="Disordered" evidence="1">
    <location>
        <begin position="758"/>
        <end position="780"/>
    </location>
</feature>
<feature type="compositionally biased region" description="Low complexity" evidence="1">
    <location>
        <begin position="156"/>
        <end position="166"/>
    </location>
</feature>